<reference evidence="1" key="1">
    <citation type="journal article" date="2020" name="Nature">
        <title>Giant virus diversity and host interactions through global metagenomics.</title>
        <authorList>
            <person name="Schulz F."/>
            <person name="Roux S."/>
            <person name="Paez-Espino D."/>
            <person name="Jungbluth S."/>
            <person name="Walsh D.A."/>
            <person name="Denef V.J."/>
            <person name="McMahon K.D."/>
            <person name="Konstantinidis K.T."/>
            <person name="Eloe-Fadrosh E.A."/>
            <person name="Kyrpides N.C."/>
            <person name="Woyke T."/>
        </authorList>
    </citation>
    <scope>NUCLEOTIDE SEQUENCE</scope>
    <source>
        <strain evidence="1">GVMAG-M-3300025880-75</strain>
    </source>
</reference>
<dbReference type="AlphaFoldDB" id="A0A6C0JAJ9"/>
<sequence length="260" mass="28936">MSTCNFTLQTDLSSVNYCATGVSYISLSLFRSVFLFATPITDCSLNTNVLNDSQADISYNVLSDLYPEINPVHAMMGSSLSEGIIRTDSSSNILIKHDFIFYLAEKIFTNSSAAFLLSNVKELKIEIEEIGWLYKNNIEQVLTTAYNSGLGMTNTITDKSNLTRRFLKQIEHFEPGRLVCNPNDISSGIIDTDGFQSVPFIEGDSISIFFTLTSSVEPRIYRLLLYLTNDLVKLSSNVHPNDSVINDTEYQGNITNDGVP</sequence>
<organism evidence="1">
    <name type="scientific">viral metagenome</name>
    <dbReference type="NCBI Taxonomy" id="1070528"/>
    <lineage>
        <taxon>unclassified sequences</taxon>
        <taxon>metagenomes</taxon>
        <taxon>organismal metagenomes</taxon>
    </lineage>
</organism>
<evidence type="ECO:0000313" key="1">
    <source>
        <dbReference type="EMBL" id="QHU02323.1"/>
    </source>
</evidence>
<name>A0A6C0JAJ9_9ZZZZ</name>
<dbReference type="EMBL" id="MN740356">
    <property type="protein sequence ID" value="QHU02323.1"/>
    <property type="molecule type" value="Genomic_DNA"/>
</dbReference>
<accession>A0A6C0JAJ9</accession>
<proteinExistence type="predicted"/>
<protein>
    <submittedName>
        <fullName evidence="1">Uncharacterized protein</fullName>
    </submittedName>
</protein>